<dbReference type="CDD" id="cd07302">
    <property type="entry name" value="CHD"/>
    <property type="match status" value="1"/>
</dbReference>
<dbReference type="Gene3D" id="3.40.50.300">
    <property type="entry name" value="P-loop containing nucleotide triphosphate hydrolases"/>
    <property type="match status" value="1"/>
</dbReference>
<organism evidence="4 5">
    <name type="scientific">candidate division TA06 bacterium</name>
    <dbReference type="NCBI Taxonomy" id="2250710"/>
    <lineage>
        <taxon>Bacteria</taxon>
        <taxon>Bacteria division TA06</taxon>
    </lineage>
</organism>
<keyword evidence="2" id="KW-0067">ATP-binding</keyword>
<name>A0A660SCD5_UNCT6</name>
<keyword evidence="1" id="KW-0547">Nucleotide-binding</keyword>
<dbReference type="Pfam" id="PF00211">
    <property type="entry name" value="Guanylate_cyc"/>
    <property type="match status" value="1"/>
</dbReference>
<dbReference type="PANTHER" id="PTHR16305:SF28">
    <property type="entry name" value="GUANYLATE CYCLASE DOMAIN-CONTAINING PROTEIN"/>
    <property type="match status" value="1"/>
</dbReference>
<dbReference type="GO" id="GO:0035556">
    <property type="term" value="P:intracellular signal transduction"/>
    <property type="evidence" value="ECO:0007669"/>
    <property type="project" value="InterPro"/>
</dbReference>
<reference evidence="4 5" key="1">
    <citation type="submission" date="2018-06" db="EMBL/GenBank/DDBJ databases">
        <title>Extensive metabolic versatility and redundancy in microbially diverse, dynamic hydrothermal sediments.</title>
        <authorList>
            <person name="Dombrowski N."/>
            <person name="Teske A."/>
            <person name="Baker B.J."/>
        </authorList>
    </citation>
    <scope>NUCLEOTIDE SEQUENCE [LARGE SCALE GENOMIC DNA]</scope>
    <source>
        <strain evidence="4">B10_G13</strain>
    </source>
</reference>
<dbReference type="InterPro" id="IPR001054">
    <property type="entry name" value="A/G_cyclase"/>
</dbReference>
<feature type="domain" description="Guanylate cyclase" evidence="3">
    <location>
        <begin position="33"/>
        <end position="172"/>
    </location>
</feature>
<dbReference type="Gene3D" id="3.30.70.1230">
    <property type="entry name" value="Nucleotide cyclase"/>
    <property type="match status" value="2"/>
</dbReference>
<dbReference type="SUPFAM" id="SSF52540">
    <property type="entry name" value="P-loop containing nucleoside triphosphate hydrolases"/>
    <property type="match status" value="1"/>
</dbReference>
<dbReference type="AlphaFoldDB" id="A0A660SCD5"/>
<dbReference type="Proteomes" id="UP000271125">
    <property type="component" value="Unassembled WGS sequence"/>
</dbReference>
<dbReference type="PROSITE" id="PS50125">
    <property type="entry name" value="GUANYLATE_CYCLASE_2"/>
    <property type="match status" value="1"/>
</dbReference>
<dbReference type="SUPFAM" id="SSF55073">
    <property type="entry name" value="Nucleotide cyclase"/>
    <property type="match status" value="2"/>
</dbReference>
<proteinExistence type="predicted"/>
<evidence type="ECO:0000256" key="1">
    <source>
        <dbReference type="ARBA" id="ARBA00022741"/>
    </source>
</evidence>
<dbReference type="InterPro" id="IPR029787">
    <property type="entry name" value="Nucleotide_cyclase"/>
</dbReference>
<dbReference type="GO" id="GO:0004016">
    <property type="term" value="F:adenylate cyclase activity"/>
    <property type="evidence" value="ECO:0007669"/>
    <property type="project" value="TreeGrafter"/>
</dbReference>
<accession>A0A660SCD5</accession>
<sequence>MEGLGSFLPEKIKSICLEKQGAIKGYAETISGVVIFTDISGFTYLTEHVVKTSPNGVDIITKLLNKFFTPLINIIKTYNGQIIQYVGDAIQFYIPQIDCSVKANILESIDCSMEILSYIKKHRIIEIGGIEFDIDIKIGLSYGIIKLHIINDGKKFIPVFYGKPLIVSAKAKERCEEHEISMPLSDILKLNTKIKYEVNNEFAILKEFEHSYKSGIISKTKTKIQDSPFFDKLFDVNIIHLLKSDKIVINEKRRVGVIIVKLYDIDETNNIYKFEDYICRVRKIADMYNIYFSKVDIGDKGYTLMFISGIPDAMENIEYVSVCFAYRIADFNLTQKVLINSGFVFSGEIGSERRKDFTIIGDEANNSGKIIRLLEHKGVFITKNVKNKVRKDFKIKQYKKYNFKGQQYPIVVFKIVSQYSQTVIDTLYNNPQDFKRKIIERIISSVKDKNKYIHIYGQAGTGKSYIISQIIYEINIENISVIKIKNFSFEKDVTYSLLRRLLSEIAKEFKINDLLSANNIKSFVNGIIGSDKPQYRMFIYFIGLLFNVTVKNVSSIIIVDGSESFNILLDILCRAIESLKSAKLMLIIDDVFYSDNASIKIIKTLLKKIKSIKIIFSSRRKGDMLYFSKDTKQFEIKNFNKKETKFFIENILTGQDIVEKVIGKLFRYTSGNPLFISETIKLLFENNLLIYNIEHNRIIDILLERVPERINDLIAYKLNNFDYITIRFLKIIAVIGDEIKIEFVEKILLNFFDKNEINNHLDKLTEKRIIKKVDIHTYAFETPLIKEVIYNGIFEDFKNTIHYMVAIEIEKESDTSLNINAELLYYHFYSAGVYDKAY</sequence>
<evidence type="ECO:0000313" key="4">
    <source>
        <dbReference type="EMBL" id="RKX68454.1"/>
    </source>
</evidence>
<dbReference type="GO" id="GO:0009190">
    <property type="term" value="P:cyclic nucleotide biosynthetic process"/>
    <property type="evidence" value="ECO:0007669"/>
    <property type="project" value="InterPro"/>
</dbReference>
<evidence type="ECO:0000256" key="2">
    <source>
        <dbReference type="ARBA" id="ARBA00022840"/>
    </source>
</evidence>
<evidence type="ECO:0000259" key="3">
    <source>
        <dbReference type="PROSITE" id="PS50125"/>
    </source>
</evidence>
<evidence type="ECO:0000313" key="5">
    <source>
        <dbReference type="Proteomes" id="UP000271125"/>
    </source>
</evidence>
<feature type="non-terminal residue" evidence="4">
    <location>
        <position position="838"/>
    </location>
</feature>
<dbReference type="InterPro" id="IPR027417">
    <property type="entry name" value="P-loop_NTPase"/>
</dbReference>
<gene>
    <name evidence="4" type="ORF">DRP43_05595</name>
</gene>
<comment type="caution">
    <text evidence="4">The sequence shown here is derived from an EMBL/GenBank/DDBJ whole genome shotgun (WGS) entry which is preliminary data.</text>
</comment>
<dbReference type="GO" id="GO:0005737">
    <property type="term" value="C:cytoplasm"/>
    <property type="evidence" value="ECO:0007669"/>
    <property type="project" value="TreeGrafter"/>
</dbReference>
<protein>
    <recommendedName>
        <fullName evidence="3">Guanylate cyclase domain-containing protein</fullName>
    </recommendedName>
</protein>
<dbReference type="EMBL" id="QNBD01000271">
    <property type="protein sequence ID" value="RKX68454.1"/>
    <property type="molecule type" value="Genomic_DNA"/>
</dbReference>
<dbReference type="PANTHER" id="PTHR16305">
    <property type="entry name" value="TESTICULAR SOLUBLE ADENYLYL CYCLASE"/>
    <property type="match status" value="1"/>
</dbReference>
<dbReference type="GO" id="GO:0005524">
    <property type="term" value="F:ATP binding"/>
    <property type="evidence" value="ECO:0007669"/>
    <property type="project" value="UniProtKB-KW"/>
</dbReference>